<feature type="transmembrane region" description="Helical" evidence="10">
    <location>
        <begin position="59"/>
        <end position="77"/>
    </location>
</feature>
<comment type="similarity">
    <text evidence="2">Belongs to the SPCS2 family.</text>
</comment>
<evidence type="ECO:0000256" key="1">
    <source>
        <dbReference type="ARBA" id="ARBA00004477"/>
    </source>
</evidence>
<dbReference type="PANTHER" id="PTHR13085:SF0">
    <property type="entry name" value="SIGNAL PEPTIDASE COMPLEX SUBUNIT 2"/>
    <property type="match status" value="1"/>
</dbReference>
<dbReference type="InterPro" id="IPR009582">
    <property type="entry name" value="Spc2/SPCS2"/>
</dbReference>
<proteinExistence type="inferred from homology"/>
<keyword evidence="5" id="KW-0256">Endoplasmic reticulum</keyword>
<evidence type="ECO:0000256" key="3">
    <source>
        <dbReference type="ARBA" id="ARBA00017057"/>
    </source>
</evidence>
<dbReference type="GO" id="GO:0045047">
    <property type="term" value="P:protein targeting to ER"/>
    <property type="evidence" value="ECO:0007669"/>
    <property type="project" value="TreeGrafter"/>
</dbReference>
<evidence type="ECO:0000256" key="5">
    <source>
        <dbReference type="ARBA" id="ARBA00022824"/>
    </source>
</evidence>
<dbReference type="Pfam" id="PF06703">
    <property type="entry name" value="SPC25"/>
    <property type="match status" value="1"/>
</dbReference>
<comment type="subcellular location">
    <subcellularLocation>
        <location evidence="1">Endoplasmic reticulum membrane</location>
        <topology evidence="1">Multi-pass membrane protein</topology>
    </subcellularLocation>
</comment>
<evidence type="ECO:0000256" key="8">
    <source>
        <dbReference type="ARBA" id="ARBA00045608"/>
    </source>
</evidence>
<evidence type="ECO:0000256" key="9">
    <source>
        <dbReference type="SAM" id="MobiDB-lite"/>
    </source>
</evidence>
<evidence type="ECO:0000256" key="2">
    <source>
        <dbReference type="ARBA" id="ARBA00007324"/>
    </source>
</evidence>
<evidence type="ECO:0000256" key="4">
    <source>
        <dbReference type="ARBA" id="ARBA00022692"/>
    </source>
</evidence>
<dbReference type="Proteomes" id="UP000011086">
    <property type="component" value="Unassembled WGS sequence"/>
</dbReference>
<dbReference type="AlphaFoldDB" id="A0AA97PG33"/>
<feature type="transmembrane region" description="Helical" evidence="10">
    <location>
        <begin position="89"/>
        <end position="110"/>
    </location>
</feature>
<keyword evidence="6 10" id="KW-1133">Transmembrane helix</keyword>
<accession>A0AA97PG33</accession>
<dbReference type="GO" id="GO:0005787">
    <property type="term" value="C:signal peptidase complex"/>
    <property type="evidence" value="ECO:0007669"/>
    <property type="project" value="InterPro"/>
</dbReference>
<evidence type="ECO:0000313" key="11">
    <source>
        <dbReference type="EMBL" id="ELQ33278.1"/>
    </source>
</evidence>
<evidence type="ECO:0000256" key="10">
    <source>
        <dbReference type="SAM" id="Phobius"/>
    </source>
</evidence>
<feature type="region of interest" description="Disordered" evidence="9">
    <location>
        <begin position="227"/>
        <end position="250"/>
    </location>
</feature>
<evidence type="ECO:0000256" key="7">
    <source>
        <dbReference type="ARBA" id="ARBA00023136"/>
    </source>
</evidence>
<keyword evidence="4 10" id="KW-0812">Transmembrane</keyword>
<keyword evidence="7 10" id="KW-0472">Membrane</keyword>
<dbReference type="EMBL" id="JH793848">
    <property type="protein sequence ID" value="ELQ33278.1"/>
    <property type="molecule type" value="Genomic_DNA"/>
</dbReference>
<feature type="compositionally biased region" description="Low complexity" evidence="9">
    <location>
        <begin position="227"/>
        <end position="241"/>
    </location>
</feature>
<organism evidence="11">
    <name type="scientific">Pyricularia oryzae (strain Y34)</name>
    <name type="common">Rice blast fungus</name>
    <name type="synonym">Magnaporthe oryzae</name>
    <dbReference type="NCBI Taxonomy" id="1143189"/>
    <lineage>
        <taxon>Eukaryota</taxon>
        <taxon>Fungi</taxon>
        <taxon>Dikarya</taxon>
        <taxon>Ascomycota</taxon>
        <taxon>Pezizomycotina</taxon>
        <taxon>Sordariomycetes</taxon>
        <taxon>Sordariomycetidae</taxon>
        <taxon>Magnaporthales</taxon>
        <taxon>Pyriculariaceae</taxon>
        <taxon>Pyricularia</taxon>
    </lineage>
</organism>
<protein>
    <recommendedName>
        <fullName evidence="3">Signal peptidase complex subunit 2</fullName>
    </recommendedName>
</protein>
<dbReference type="GO" id="GO:0006465">
    <property type="term" value="P:signal peptide processing"/>
    <property type="evidence" value="ECO:0007669"/>
    <property type="project" value="InterPro"/>
</dbReference>
<reference evidence="11" key="1">
    <citation type="journal article" date="2012" name="PLoS Genet.">
        <title>Comparative analysis of the genomes of two field isolates of the rice blast fungus Magnaporthe oryzae.</title>
        <authorList>
            <person name="Xue M."/>
            <person name="Yang J."/>
            <person name="Li Z."/>
            <person name="Hu S."/>
            <person name="Yao N."/>
            <person name="Dean R.A."/>
            <person name="Zhao W."/>
            <person name="Shen M."/>
            <person name="Zhang H."/>
            <person name="Li C."/>
            <person name="Liu L."/>
            <person name="Cao L."/>
            <person name="Xu X."/>
            <person name="Xing Y."/>
            <person name="Hsiang T."/>
            <person name="Zhang Z."/>
            <person name="Xu J.R."/>
            <person name="Peng Y.L."/>
        </authorList>
    </citation>
    <scope>NUCLEOTIDE SEQUENCE</scope>
    <source>
        <strain evidence="11">Y34</strain>
    </source>
</reference>
<gene>
    <name evidence="11" type="ORF">OOU_Y34scaffold00979g62</name>
</gene>
<sequence>MAAQEKISVYNAAVRPPCLPMLTANVRTHFQDLKNTSDDAIPNYLNSLKFKQSHTLTDVRLTLGYSAFAISAACFFWDYKLGFDSTKYYTAAAVALYAILNGALTLWSFFVEKNIVYVGTAPSGEKITIASSVNKYDPTYRLAITTVPKGASKGQSIEVSRPFAEWFDSVGHFIAAPFQTMLATSVPAIAKVDSKRLANIPAAQAETSAPKEDGYSAEMLDAILSSSGSATGADTTGSVSAKKGGKRRKA</sequence>
<name>A0AA97PG33_PYRO3</name>
<dbReference type="PANTHER" id="PTHR13085">
    <property type="entry name" value="MICROSOMAL SIGNAL PEPTIDASE 25 KDA SUBUNIT"/>
    <property type="match status" value="1"/>
</dbReference>
<evidence type="ECO:0000256" key="6">
    <source>
        <dbReference type="ARBA" id="ARBA00022989"/>
    </source>
</evidence>
<comment type="function">
    <text evidence="8">Component of the signal peptidase complex (SPC) which catalyzes the cleavage of N-terminal signal sequences from nascent proteins as they are translocated into the lumen of the endoplasmic reticulum. Enhances the enzymatic activity of SPC and facilitates the interactions between different components of the translocation site.</text>
</comment>